<dbReference type="Gene3D" id="3.30.310.230">
    <property type="entry name" value="Sigma factor-binding protein Crl monomer"/>
    <property type="match status" value="1"/>
</dbReference>
<keyword evidence="2 5" id="KW-0805">Transcription regulation</keyword>
<evidence type="ECO:0000256" key="2">
    <source>
        <dbReference type="ARBA" id="ARBA00023015"/>
    </source>
</evidence>
<keyword evidence="7" id="KW-1185">Reference proteome</keyword>
<evidence type="ECO:0000256" key="4">
    <source>
        <dbReference type="ARBA" id="ARBA00023163"/>
    </source>
</evidence>
<gene>
    <name evidence="5" type="primary">crl</name>
    <name evidence="6" type="ORF">C7I36_05150</name>
</gene>
<dbReference type="AlphaFoldDB" id="A0A2P7R5G5"/>
<dbReference type="GO" id="GO:0005737">
    <property type="term" value="C:cytoplasm"/>
    <property type="evidence" value="ECO:0007669"/>
    <property type="project" value="UniProtKB-SubCell"/>
</dbReference>
<evidence type="ECO:0000313" key="7">
    <source>
        <dbReference type="Proteomes" id="UP000242181"/>
    </source>
</evidence>
<comment type="subcellular location">
    <subcellularLocation>
        <location evidence="5">Cytoplasm</location>
    </subcellularLocation>
</comment>
<name>A0A2P7R5G5_9GAMM</name>
<keyword evidence="4 5" id="KW-0804">Transcription</keyword>
<proteinExistence type="inferred from homology"/>
<evidence type="ECO:0000256" key="3">
    <source>
        <dbReference type="ARBA" id="ARBA00023159"/>
    </source>
</evidence>
<accession>A0A2P7R5G5</accession>
<dbReference type="Proteomes" id="UP000242181">
    <property type="component" value="Unassembled WGS sequence"/>
</dbReference>
<evidence type="ECO:0000313" key="6">
    <source>
        <dbReference type="EMBL" id="PSJ45459.1"/>
    </source>
</evidence>
<sequence length="132" mass="15286">MSTEKVNHQRLVRKFAAIGPYLRSEQSDEQRYFFDCLAVCASAKAAPEKREFWGWWLVLSPREANRFEFDYRLGFFDAAGRWQEQALPRKHEEEVARTLRDFHDKLTTCLDGLSLSAAPSPRLGDKHLLSPA</sequence>
<dbReference type="GO" id="GO:0045893">
    <property type="term" value="P:positive regulation of DNA-templated transcription"/>
    <property type="evidence" value="ECO:0007669"/>
    <property type="project" value="UniProtKB-UniRule"/>
</dbReference>
<reference evidence="6 7" key="1">
    <citation type="submission" date="2018-03" db="EMBL/GenBank/DDBJ databases">
        <title>The draft genome of Zobellella taiwanensis JCM 13381.</title>
        <authorList>
            <person name="Liu L."/>
            <person name="Li L."/>
            <person name="Wang T."/>
            <person name="Zhang X."/>
            <person name="Liang L."/>
        </authorList>
    </citation>
    <scope>NUCLEOTIDE SEQUENCE [LARGE SCALE GENOMIC DNA]</scope>
    <source>
        <strain evidence="6 7">JCM 13381</strain>
    </source>
</reference>
<comment type="caution">
    <text evidence="6">The sequence shown here is derived from an EMBL/GenBank/DDBJ whole genome shotgun (WGS) entry which is preliminary data.</text>
</comment>
<dbReference type="Pfam" id="PF07417">
    <property type="entry name" value="Crl"/>
    <property type="match status" value="1"/>
</dbReference>
<comment type="function">
    <text evidence="5">Binds to the sigma-S subunit of RNA polymerase, activating expression of sigma-S-regulated genes. Stimulates RNA polymerase holoenzyme formation and may bind to several other sigma factors, such as sigma-70 and sigma-32.</text>
</comment>
<evidence type="ECO:0000256" key="5">
    <source>
        <dbReference type="HAMAP-Rule" id="MF_01178"/>
    </source>
</evidence>
<dbReference type="InterPro" id="IPR038208">
    <property type="entry name" value="Tscrpt_reg_Crl_sf"/>
</dbReference>
<organism evidence="6 7">
    <name type="scientific">Zobellella taiwanensis</name>
    <dbReference type="NCBI Taxonomy" id="347535"/>
    <lineage>
        <taxon>Bacteria</taxon>
        <taxon>Pseudomonadati</taxon>
        <taxon>Pseudomonadota</taxon>
        <taxon>Gammaproteobacteria</taxon>
        <taxon>Aeromonadales</taxon>
        <taxon>Aeromonadaceae</taxon>
        <taxon>Zobellella</taxon>
    </lineage>
</organism>
<dbReference type="EMBL" id="PXYH01000005">
    <property type="protein sequence ID" value="PSJ45459.1"/>
    <property type="molecule type" value="Genomic_DNA"/>
</dbReference>
<dbReference type="OrthoDB" id="6428303at2"/>
<evidence type="ECO:0000256" key="1">
    <source>
        <dbReference type="ARBA" id="ARBA00022490"/>
    </source>
</evidence>
<dbReference type="NCBIfam" id="NF008217">
    <property type="entry name" value="PRK10984.1"/>
    <property type="match status" value="1"/>
</dbReference>
<protein>
    <recommendedName>
        <fullName evidence="5">Sigma factor-binding protein Crl</fullName>
    </recommendedName>
</protein>
<dbReference type="HAMAP" id="MF_01178">
    <property type="entry name" value="Crl"/>
    <property type="match status" value="1"/>
</dbReference>
<keyword evidence="1 5" id="KW-0963">Cytoplasm</keyword>
<dbReference type="InterPro" id="IPR009986">
    <property type="entry name" value="Tscrpt_reg_Crl"/>
</dbReference>
<dbReference type="RefSeq" id="WP_106452664.1">
    <property type="nucleotide sequence ID" value="NZ_PXYH01000005.1"/>
</dbReference>
<keyword evidence="3 5" id="KW-0010">Activator</keyword>
<comment type="similarity">
    <text evidence="5">Belongs to the Crl family.</text>
</comment>
<feature type="region of interest" description="Essential for activity" evidence="5">
    <location>
        <begin position="98"/>
        <end position="121"/>
    </location>
</feature>